<dbReference type="PRINTS" id="PR00469">
    <property type="entry name" value="PNDRDTASEII"/>
</dbReference>
<dbReference type="Gene3D" id="3.30.390.30">
    <property type="match status" value="1"/>
</dbReference>
<feature type="domain" description="FAD/NAD(P)-binding" evidence="5">
    <location>
        <begin position="3"/>
        <end position="294"/>
    </location>
</feature>
<reference evidence="7 8" key="1">
    <citation type="submission" date="2021-03" db="EMBL/GenBank/DDBJ databases">
        <title>Sequencing the genomes of 1000 actinobacteria strains.</title>
        <authorList>
            <person name="Klenk H.-P."/>
        </authorList>
    </citation>
    <scope>NUCLEOTIDE SEQUENCE [LARGE SCALE GENOMIC DNA]</scope>
    <source>
        <strain evidence="7 8">DSM 46670</strain>
    </source>
</reference>
<keyword evidence="2" id="KW-0285">Flavoprotein</keyword>
<dbReference type="SUPFAM" id="SSF55424">
    <property type="entry name" value="FAD/NAD-linked reductases, dimerisation (C-terminal) domain"/>
    <property type="match status" value="1"/>
</dbReference>
<dbReference type="EMBL" id="JAGINW010000001">
    <property type="protein sequence ID" value="MBP2329221.1"/>
    <property type="molecule type" value="Genomic_DNA"/>
</dbReference>
<keyword evidence="4" id="KW-0560">Oxidoreductase</keyword>
<comment type="cofactor">
    <cofactor evidence="1">
        <name>FAD</name>
        <dbReference type="ChEBI" id="CHEBI:57692"/>
    </cofactor>
</comment>
<keyword evidence="3" id="KW-0274">FAD</keyword>
<dbReference type="InterPro" id="IPR050446">
    <property type="entry name" value="FAD-oxidoreductase/Apoptosis"/>
</dbReference>
<comment type="caution">
    <text evidence="7">The sequence shown here is derived from an EMBL/GenBank/DDBJ whole genome shotgun (WGS) entry which is preliminary data.</text>
</comment>
<evidence type="ECO:0000256" key="2">
    <source>
        <dbReference type="ARBA" id="ARBA00022630"/>
    </source>
</evidence>
<name>A0ABS4TXU4_9PSEU</name>
<feature type="domain" description="Reductase C-terminal" evidence="6">
    <location>
        <begin position="313"/>
        <end position="397"/>
    </location>
</feature>
<organism evidence="7 8">
    <name type="scientific">Kibdelosporangium banguiense</name>
    <dbReference type="NCBI Taxonomy" id="1365924"/>
    <lineage>
        <taxon>Bacteria</taxon>
        <taxon>Bacillati</taxon>
        <taxon>Actinomycetota</taxon>
        <taxon>Actinomycetes</taxon>
        <taxon>Pseudonocardiales</taxon>
        <taxon>Pseudonocardiaceae</taxon>
        <taxon>Kibdelosporangium</taxon>
    </lineage>
</organism>
<evidence type="ECO:0000256" key="1">
    <source>
        <dbReference type="ARBA" id="ARBA00001974"/>
    </source>
</evidence>
<dbReference type="InterPro" id="IPR016156">
    <property type="entry name" value="FAD/NAD-linked_Rdtase_dimer_sf"/>
</dbReference>
<dbReference type="InterPro" id="IPR023753">
    <property type="entry name" value="FAD/NAD-binding_dom"/>
</dbReference>
<dbReference type="Gene3D" id="3.50.50.60">
    <property type="entry name" value="FAD/NAD(P)-binding domain"/>
    <property type="match status" value="2"/>
</dbReference>
<dbReference type="Pfam" id="PF14759">
    <property type="entry name" value="Reductase_C"/>
    <property type="match status" value="1"/>
</dbReference>
<keyword evidence="8" id="KW-1185">Reference proteome</keyword>
<evidence type="ECO:0000256" key="4">
    <source>
        <dbReference type="ARBA" id="ARBA00023002"/>
    </source>
</evidence>
<evidence type="ECO:0000256" key="3">
    <source>
        <dbReference type="ARBA" id="ARBA00022827"/>
    </source>
</evidence>
<evidence type="ECO:0000313" key="7">
    <source>
        <dbReference type="EMBL" id="MBP2329221.1"/>
    </source>
</evidence>
<evidence type="ECO:0000259" key="6">
    <source>
        <dbReference type="Pfam" id="PF14759"/>
    </source>
</evidence>
<evidence type="ECO:0000313" key="8">
    <source>
        <dbReference type="Proteomes" id="UP001519332"/>
    </source>
</evidence>
<dbReference type="Pfam" id="PF07992">
    <property type="entry name" value="Pyr_redox_2"/>
    <property type="match status" value="1"/>
</dbReference>
<sequence length="398" mass="42087">MNTVLVVGGGLAGLSTARRLRELGFEGSVTIVDPAPLPYDRPPLSKTFLLGETTEEGLLLASAEWYAENKVEVLKDSVVALRPDVELVSGETIRADRVVLATGSRARRLPISGADLPGVRSLRTVADARRLREDLQPDRELVIVGAGLIGAEVASTAHRLGLRVTLVDPVETPLVPAVGRDLATYLHDMHRKAGIRVITGQAGEIRRDGSRYAVVLADGTALQADTVLSAVGGVPDIGLASAAGLATCDGIVVDANGRTSNPAVYAVGDSARVRLADGTLTRRGEHWEAARQSGERAAAAILGAQVEPQVSSWFWSDRHGVHVEAFGRLRGLGTTVLRGRPGGPWAALHINAAGYLVGAAAIDDSTTVRAARRIAERRRQVDPAELADPTTNLRKLAR</sequence>
<dbReference type="RefSeq" id="WP_209646059.1">
    <property type="nucleotide sequence ID" value="NZ_JAGINW010000001.1"/>
</dbReference>
<evidence type="ECO:0000259" key="5">
    <source>
        <dbReference type="Pfam" id="PF07992"/>
    </source>
</evidence>
<accession>A0ABS4TXU4</accession>
<dbReference type="InterPro" id="IPR036188">
    <property type="entry name" value="FAD/NAD-bd_sf"/>
</dbReference>
<dbReference type="PANTHER" id="PTHR43557:SF2">
    <property type="entry name" value="RIESKE DOMAIN-CONTAINING PROTEIN-RELATED"/>
    <property type="match status" value="1"/>
</dbReference>
<dbReference type="PRINTS" id="PR00368">
    <property type="entry name" value="FADPNR"/>
</dbReference>
<dbReference type="Proteomes" id="UP001519332">
    <property type="component" value="Unassembled WGS sequence"/>
</dbReference>
<proteinExistence type="predicted"/>
<gene>
    <name evidence="7" type="ORF">JOF56_009606</name>
</gene>
<dbReference type="InterPro" id="IPR028202">
    <property type="entry name" value="Reductase_C"/>
</dbReference>
<protein>
    <submittedName>
        <fullName evidence="7">NADPH-dependent 2,4-dienoyl-CoA reductase/sulfur reductase-like enzyme</fullName>
    </submittedName>
</protein>
<dbReference type="PANTHER" id="PTHR43557">
    <property type="entry name" value="APOPTOSIS-INDUCING FACTOR 1"/>
    <property type="match status" value="1"/>
</dbReference>
<dbReference type="SUPFAM" id="SSF51905">
    <property type="entry name" value="FAD/NAD(P)-binding domain"/>
    <property type="match status" value="1"/>
</dbReference>